<dbReference type="EMBL" id="BAAAGX010000032">
    <property type="protein sequence ID" value="GAA0273138.1"/>
    <property type="molecule type" value="Genomic_DNA"/>
</dbReference>
<dbReference type="InterPro" id="IPR000387">
    <property type="entry name" value="Tyr_Pase_dom"/>
</dbReference>
<comment type="caution">
    <text evidence="2">The sequence shown here is derived from an EMBL/GenBank/DDBJ whole genome shotgun (WGS) entry which is preliminary data.</text>
</comment>
<gene>
    <name evidence="2" type="ORF">GCM10009539_70710</name>
</gene>
<name>A0ABP3ET07_9ACTN</name>
<feature type="domain" description="Tyrosine specific protein phosphatases" evidence="1">
    <location>
        <begin position="57"/>
        <end position="111"/>
    </location>
</feature>
<dbReference type="PANTHER" id="PTHR23339">
    <property type="entry name" value="TYROSINE SPECIFIC PROTEIN PHOSPHATASE AND DUAL SPECIFICITY PROTEIN PHOSPHATASE"/>
    <property type="match status" value="1"/>
</dbReference>
<evidence type="ECO:0000313" key="2">
    <source>
        <dbReference type="EMBL" id="GAA0273138.1"/>
    </source>
</evidence>
<dbReference type="Proteomes" id="UP001500967">
    <property type="component" value="Unassembled WGS sequence"/>
</dbReference>
<keyword evidence="3" id="KW-1185">Reference proteome</keyword>
<reference evidence="3" key="1">
    <citation type="journal article" date="2019" name="Int. J. Syst. Evol. Microbiol.">
        <title>The Global Catalogue of Microorganisms (GCM) 10K type strain sequencing project: providing services to taxonomists for standard genome sequencing and annotation.</title>
        <authorList>
            <consortium name="The Broad Institute Genomics Platform"/>
            <consortium name="The Broad Institute Genome Sequencing Center for Infectious Disease"/>
            <person name="Wu L."/>
            <person name="Ma J."/>
        </authorList>
    </citation>
    <scope>NUCLEOTIDE SEQUENCE [LARGE SCALE GENOMIC DNA]</scope>
    <source>
        <strain evidence="3">JCM 10425</strain>
    </source>
</reference>
<dbReference type="InterPro" id="IPR000242">
    <property type="entry name" value="PTP_cat"/>
</dbReference>
<dbReference type="InterPro" id="IPR029021">
    <property type="entry name" value="Prot-tyrosine_phosphatase-like"/>
</dbReference>
<dbReference type="RefSeq" id="WP_344653301.1">
    <property type="nucleotide sequence ID" value="NZ_BAAAGX010000032.1"/>
</dbReference>
<dbReference type="PROSITE" id="PS50056">
    <property type="entry name" value="TYR_PHOSPHATASE_2"/>
    <property type="match status" value="1"/>
</dbReference>
<dbReference type="InterPro" id="IPR050561">
    <property type="entry name" value="PTP"/>
</dbReference>
<evidence type="ECO:0000259" key="1">
    <source>
        <dbReference type="PROSITE" id="PS50056"/>
    </source>
</evidence>
<organism evidence="2 3">
    <name type="scientific">Cryptosporangium japonicum</name>
    <dbReference type="NCBI Taxonomy" id="80872"/>
    <lineage>
        <taxon>Bacteria</taxon>
        <taxon>Bacillati</taxon>
        <taxon>Actinomycetota</taxon>
        <taxon>Actinomycetes</taxon>
        <taxon>Cryptosporangiales</taxon>
        <taxon>Cryptosporangiaceae</taxon>
        <taxon>Cryptosporangium</taxon>
    </lineage>
</organism>
<dbReference type="Pfam" id="PF00102">
    <property type="entry name" value="Y_phosphatase"/>
    <property type="match status" value="1"/>
</dbReference>
<accession>A0ABP3ET07</accession>
<dbReference type="Gene3D" id="3.90.190.10">
    <property type="entry name" value="Protein tyrosine phosphatase superfamily"/>
    <property type="match status" value="1"/>
</dbReference>
<proteinExistence type="predicted"/>
<dbReference type="SUPFAM" id="SSF52799">
    <property type="entry name" value="(Phosphotyrosine protein) phosphatases II"/>
    <property type="match status" value="1"/>
</dbReference>
<protein>
    <recommendedName>
        <fullName evidence="1">Tyrosine specific protein phosphatases domain-containing protein</fullName>
    </recommendedName>
</protein>
<evidence type="ECO:0000313" key="3">
    <source>
        <dbReference type="Proteomes" id="UP001500967"/>
    </source>
</evidence>
<sequence>MTGVVELPSGVRVRGRRMRDVPDTPADFLVALVAGPLPAWPHRRIVWPDFWVPRDRADAIDALNEALTKAHDGAFVEVACMGGRGRTGTALAALAVLDGMPADQAVAWVRQAYDPKAVEMPWQARWVRSLKTERARPHE</sequence>